<dbReference type="EMBL" id="JACEEZ010008724">
    <property type="protein sequence ID" value="KAG0723040.1"/>
    <property type="molecule type" value="Genomic_DNA"/>
</dbReference>
<feature type="compositionally biased region" description="Low complexity" evidence="1">
    <location>
        <begin position="20"/>
        <end position="45"/>
    </location>
</feature>
<gene>
    <name evidence="2" type="primary">rno</name>
    <name evidence="2" type="ORF">GWK47_043386</name>
</gene>
<comment type="caution">
    <text evidence="2">The sequence shown here is derived from an EMBL/GenBank/DDBJ whole genome shotgun (WGS) entry which is preliminary data.</text>
</comment>
<organism evidence="2 3">
    <name type="scientific">Chionoecetes opilio</name>
    <name type="common">Atlantic snow crab</name>
    <name type="synonym">Cancer opilio</name>
    <dbReference type="NCBI Taxonomy" id="41210"/>
    <lineage>
        <taxon>Eukaryota</taxon>
        <taxon>Metazoa</taxon>
        <taxon>Ecdysozoa</taxon>
        <taxon>Arthropoda</taxon>
        <taxon>Crustacea</taxon>
        <taxon>Multicrustacea</taxon>
        <taxon>Malacostraca</taxon>
        <taxon>Eumalacostraca</taxon>
        <taxon>Eucarida</taxon>
        <taxon>Decapoda</taxon>
        <taxon>Pleocyemata</taxon>
        <taxon>Brachyura</taxon>
        <taxon>Eubrachyura</taxon>
        <taxon>Majoidea</taxon>
        <taxon>Majidae</taxon>
        <taxon>Chionoecetes</taxon>
    </lineage>
</organism>
<feature type="region of interest" description="Disordered" evidence="1">
    <location>
        <begin position="392"/>
        <end position="506"/>
    </location>
</feature>
<dbReference type="PANTHER" id="PTHR13793">
    <property type="entry name" value="PHD FINGER PROTEINS"/>
    <property type="match status" value="1"/>
</dbReference>
<name>A0A8J4Y886_CHIOP</name>
<accession>A0A8J4Y886</accession>
<dbReference type="PANTHER" id="PTHR13793:SF160">
    <property type="entry name" value="PHD FINGER PROTEIN RHINOCEROS"/>
    <property type="match status" value="1"/>
</dbReference>
<sequence length="506" mass="56727">MFPSQQKLPLLLTHPLEPSPSYHHSSPYHLIPSSHSHSHPSLTHSTVTPIPHTFTSPPSFSHLTLTPFAPPQSYCEKHSVSNKKLGGAEEAADSDEAEEETGGSPKRKKDWTSEQKNQARAAKLRQIEAEFYKHVNAKETANFLDIDQETTETIYNYWKLKRRATFNKPLLTPRSEEVDLFSHQQEHDIENMKMCVQLRQYLERVRNLCYMVNRRERLSRSFIKTREQTFSKQASLLGGGALSPPEAAAVLQANHGPSVYDRMYSHPAAPRHTHKQFERLAALMAGTLAVDKPRPPKRPPQRKDVNGLVRPKKERPSENPYKRNYVNGAEQRRSRSSSTATTTDSDSDLPATKWTLPAKGHAQYSVYTSSEEEMNKENFSLKVEPTTPKAIKLFPSPDHKDVTETPAAAWGRPGRRRRGSGRPNALKTKGFPQAGEDAAARDFDALLGTSPVKMEVEAPAPPRQDTSEDEAAKPPPPPQRRRKKKVTPPKVESSGSSGEDAPLPRC</sequence>
<dbReference type="OrthoDB" id="20839at2759"/>
<dbReference type="InterPro" id="IPR050701">
    <property type="entry name" value="Histone_Mod_Regulator"/>
</dbReference>
<feature type="region of interest" description="Disordered" evidence="1">
    <location>
        <begin position="20"/>
        <end position="50"/>
    </location>
</feature>
<reference evidence="2" key="1">
    <citation type="submission" date="2020-07" db="EMBL/GenBank/DDBJ databases">
        <title>The High-quality genome of the commercially important snow crab, Chionoecetes opilio.</title>
        <authorList>
            <person name="Jeong J.-H."/>
            <person name="Ryu S."/>
        </authorList>
    </citation>
    <scope>NUCLEOTIDE SEQUENCE</scope>
    <source>
        <strain evidence="2">MADBK_172401_WGS</strain>
        <tissue evidence="2">Digestive gland</tissue>
    </source>
</reference>
<dbReference type="AlphaFoldDB" id="A0A8J4Y886"/>
<feature type="region of interest" description="Disordered" evidence="1">
    <location>
        <begin position="288"/>
        <end position="354"/>
    </location>
</feature>
<keyword evidence="3" id="KW-1185">Reference proteome</keyword>
<feature type="region of interest" description="Disordered" evidence="1">
    <location>
        <begin position="86"/>
        <end position="120"/>
    </location>
</feature>
<evidence type="ECO:0000313" key="3">
    <source>
        <dbReference type="Proteomes" id="UP000770661"/>
    </source>
</evidence>
<evidence type="ECO:0000256" key="1">
    <source>
        <dbReference type="SAM" id="MobiDB-lite"/>
    </source>
</evidence>
<dbReference type="Proteomes" id="UP000770661">
    <property type="component" value="Unassembled WGS sequence"/>
</dbReference>
<feature type="compositionally biased region" description="Acidic residues" evidence="1">
    <location>
        <begin position="90"/>
        <end position="101"/>
    </location>
</feature>
<dbReference type="GO" id="GO:0006357">
    <property type="term" value="P:regulation of transcription by RNA polymerase II"/>
    <property type="evidence" value="ECO:0007669"/>
    <property type="project" value="TreeGrafter"/>
</dbReference>
<protein>
    <submittedName>
        <fullName evidence="2">PHD finger protein rhinoceros</fullName>
    </submittedName>
</protein>
<proteinExistence type="predicted"/>
<evidence type="ECO:0000313" key="2">
    <source>
        <dbReference type="EMBL" id="KAG0723040.1"/>
    </source>
</evidence>